<feature type="compositionally biased region" description="Basic and acidic residues" evidence="1">
    <location>
        <begin position="1102"/>
        <end position="1127"/>
    </location>
</feature>
<evidence type="ECO:0000256" key="1">
    <source>
        <dbReference type="SAM" id="MobiDB-lite"/>
    </source>
</evidence>
<feature type="compositionally biased region" description="Low complexity" evidence="1">
    <location>
        <begin position="3129"/>
        <end position="3142"/>
    </location>
</feature>
<feature type="compositionally biased region" description="Polar residues" evidence="1">
    <location>
        <begin position="1539"/>
        <end position="1555"/>
    </location>
</feature>
<feature type="region of interest" description="Disordered" evidence="1">
    <location>
        <begin position="3129"/>
        <end position="3163"/>
    </location>
</feature>
<dbReference type="GO" id="GO:0000793">
    <property type="term" value="C:condensed chromosome"/>
    <property type="evidence" value="ECO:0007669"/>
    <property type="project" value="EnsemblMetazoa"/>
</dbReference>
<feature type="compositionally biased region" description="Low complexity" evidence="1">
    <location>
        <begin position="2920"/>
        <end position="2940"/>
    </location>
</feature>
<feature type="compositionally biased region" description="Basic and acidic residues" evidence="1">
    <location>
        <begin position="2048"/>
        <end position="2067"/>
    </location>
</feature>
<feature type="compositionally biased region" description="Polar residues" evidence="1">
    <location>
        <begin position="981"/>
        <end position="1001"/>
    </location>
</feature>
<feature type="compositionally biased region" description="Basic and acidic residues" evidence="1">
    <location>
        <begin position="1497"/>
        <end position="1510"/>
    </location>
</feature>
<feature type="compositionally biased region" description="Basic and acidic residues" evidence="1">
    <location>
        <begin position="1213"/>
        <end position="1231"/>
    </location>
</feature>
<feature type="region of interest" description="Disordered" evidence="1">
    <location>
        <begin position="2220"/>
        <end position="2361"/>
    </location>
</feature>
<feature type="compositionally biased region" description="Basic and acidic residues" evidence="1">
    <location>
        <begin position="2470"/>
        <end position="2491"/>
    </location>
</feature>
<feature type="compositionally biased region" description="Basic and acidic residues" evidence="1">
    <location>
        <begin position="1043"/>
        <end position="1063"/>
    </location>
</feature>
<feature type="compositionally biased region" description="Polar residues" evidence="1">
    <location>
        <begin position="1071"/>
        <end position="1083"/>
    </location>
</feature>
<feature type="compositionally biased region" description="Basic and acidic residues" evidence="1">
    <location>
        <begin position="658"/>
        <end position="686"/>
    </location>
</feature>
<feature type="compositionally biased region" description="Low complexity" evidence="1">
    <location>
        <begin position="378"/>
        <end position="391"/>
    </location>
</feature>
<feature type="compositionally biased region" description="Basic and acidic residues" evidence="1">
    <location>
        <begin position="2530"/>
        <end position="2543"/>
    </location>
</feature>
<feature type="compositionally biased region" description="Basic and acidic residues" evidence="1">
    <location>
        <begin position="2236"/>
        <end position="2260"/>
    </location>
</feature>
<feature type="compositionally biased region" description="Basic residues" evidence="1">
    <location>
        <begin position="1306"/>
        <end position="1320"/>
    </location>
</feature>
<dbReference type="Bgee" id="FBgn0196955">
    <property type="expression patterns" value="Expressed in embryo and 3 other cell types or tissues"/>
</dbReference>
<feature type="compositionally biased region" description="Basic and acidic residues" evidence="1">
    <location>
        <begin position="2013"/>
        <end position="2037"/>
    </location>
</feature>
<feature type="region of interest" description="Disordered" evidence="1">
    <location>
        <begin position="1772"/>
        <end position="1800"/>
    </location>
</feature>
<feature type="compositionally biased region" description="Basic and acidic residues" evidence="1">
    <location>
        <begin position="1373"/>
        <end position="1402"/>
    </location>
</feature>
<feature type="compositionally biased region" description="Basic and acidic residues" evidence="1">
    <location>
        <begin position="1263"/>
        <end position="1299"/>
    </location>
</feature>
<feature type="compositionally biased region" description="Basic residues" evidence="1">
    <location>
        <begin position="2038"/>
        <end position="2047"/>
    </location>
</feature>
<feature type="compositionally biased region" description="Basic residues" evidence="1">
    <location>
        <begin position="485"/>
        <end position="498"/>
    </location>
</feature>
<feature type="compositionally biased region" description="Polar residues" evidence="1">
    <location>
        <begin position="1484"/>
        <end position="1496"/>
    </location>
</feature>
<evidence type="ECO:0000313" key="3">
    <source>
        <dbReference type="Proteomes" id="UP000035880"/>
    </source>
</evidence>
<feature type="region of interest" description="Disordered" evidence="1">
    <location>
        <begin position="2603"/>
        <end position="2665"/>
    </location>
</feature>
<feature type="compositionally biased region" description="Basic and acidic residues" evidence="1">
    <location>
        <begin position="1240"/>
        <end position="1254"/>
    </location>
</feature>
<feature type="compositionally biased region" description="Basic and acidic residues" evidence="1">
    <location>
        <begin position="2313"/>
        <end position="2323"/>
    </location>
</feature>
<feature type="compositionally biased region" description="Basic and acidic residues" evidence="1">
    <location>
        <begin position="1137"/>
        <end position="1166"/>
    </location>
</feature>
<feature type="compositionally biased region" description="Polar residues" evidence="1">
    <location>
        <begin position="1628"/>
        <end position="1638"/>
    </location>
</feature>
<feature type="compositionally biased region" description="Basic residues" evidence="1">
    <location>
        <begin position="1449"/>
        <end position="1463"/>
    </location>
</feature>
<organism evidence="2 3">
    <name type="scientific">Drosophila simulans</name>
    <name type="common">Fruit fly</name>
    <dbReference type="NCBI Taxonomy" id="7240"/>
    <lineage>
        <taxon>Eukaryota</taxon>
        <taxon>Metazoa</taxon>
        <taxon>Ecdysozoa</taxon>
        <taxon>Arthropoda</taxon>
        <taxon>Hexapoda</taxon>
        <taxon>Insecta</taxon>
        <taxon>Pterygota</taxon>
        <taxon>Neoptera</taxon>
        <taxon>Endopterygota</taxon>
        <taxon>Diptera</taxon>
        <taxon>Brachycera</taxon>
        <taxon>Muscomorpha</taxon>
        <taxon>Ephydroidea</taxon>
        <taxon>Drosophilidae</taxon>
        <taxon>Drosophila</taxon>
        <taxon>Sophophora</taxon>
    </lineage>
</organism>
<gene>
    <name evidence="2" type="primary">Dsim\GD25670</name>
    <name evidence="2" type="ORF">Dsimw501_GD25670</name>
</gene>
<reference evidence="2 3" key="1">
    <citation type="journal article" date="2013" name="Genome Res.">
        <title>A second-generation assembly of the Drosophila simulans genome provides new insights into patterns of lineage-specific divergence.</title>
        <authorList>
            <person name="Hu T.T."/>
            <person name="Eisen M.B."/>
            <person name="Thornton K.R."/>
            <person name="Andolfatto P."/>
        </authorList>
    </citation>
    <scope>NUCLEOTIDE SEQUENCE [LARGE SCALE GENOMIC DNA]</scope>
    <source>
        <strain evidence="3">w501</strain>
    </source>
</reference>
<dbReference type="GO" id="GO:0000792">
    <property type="term" value="C:heterochromatin"/>
    <property type="evidence" value="ECO:0007669"/>
    <property type="project" value="EnsemblMetazoa"/>
</dbReference>
<feature type="compositionally biased region" description="Basic and acidic residues" evidence="1">
    <location>
        <begin position="1183"/>
        <end position="1192"/>
    </location>
</feature>
<feature type="compositionally biased region" description="Basic residues" evidence="1">
    <location>
        <begin position="1007"/>
        <end position="1017"/>
    </location>
</feature>
<feature type="region of interest" description="Disordered" evidence="1">
    <location>
        <begin position="2446"/>
        <end position="2543"/>
    </location>
</feature>
<feature type="region of interest" description="Disordered" evidence="1">
    <location>
        <begin position="966"/>
        <end position="1571"/>
    </location>
</feature>
<protein>
    <submittedName>
        <fullName evidence="2">Uncharacterized protein, isoform E</fullName>
    </submittedName>
</protein>
<feature type="compositionally biased region" description="Polar residues" evidence="1">
    <location>
        <begin position="535"/>
        <end position="559"/>
    </location>
</feature>
<feature type="region of interest" description="Disordered" evidence="1">
    <location>
        <begin position="2389"/>
        <end position="2412"/>
    </location>
</feature>
<feature type="compositionally biased region" description="Basic and acidic residues" evidence="1">
    <location>
        <begin position="935"/>
        <end position="949"/>
    </location>
</feature>
<feature type="compositionally biased region" description="Acidic residues" evidence="1">
    <location>
        <begin position="233"/>
        <end position="260"/>
    </location>
</feature>
<feature type="compositionally biased region" description="Polar residues" evidence="1">
    <location>
        <begin position="304"/>
        <end position="321"/>
    </location>
</feature>
<feature type="compositionally biased region" description="Basic and acidic residues" evidence="1">
    <location>
        <begin position="1018"/>
        <end position="1028"/>
    </location>
</feature>
<feature type="region of interest" description="Disordered" evidence="1">
    <location>
        <begin position="2909"/>
        <end position="3001"/>
    </location>
</feature>
<feature type="region of interest" description="Disordered" evidence="1">
    <location>
        <begin position="3250"/>
        <end position="3297"/>
    </location>
</feature>
<feature type="compositionally biased region" description="Acidic residues" evidence="1">
    <location>
        <begin position="1826"/>
        <end position="1838"/>
    </location>
</feature>
<feature type="compositionally biased region" description="Basic and acidic residues" evidence="1">
    <location>
        <begin position="2399"/>
        <end position="2412"/>
    </location>
</feature>
<feature type="compositionally biased region" description="Basic and acidic residues" evidence="1">
    <location>
        <begin position="1839"/>
        <end position="1853"/>
    </location>
</feature>
<feature type="compositionally biased region" description="Basic and acidic residues" evidence="1">
    <location>
        <begin position="1904"/>
        <end position="1934"/>
    </location>
</feature>
<feature type="compositionally biased region" description="Polar residues" evidence="1">
    <location>
        <begin position="1742"/>
        <end position="1753"/>
    </location>
</feature>
<feature type="region of interest" description="Disordered" evidence="1">
    <location>
        <begin position="17"/>
        <end position="44"/>
    </location>
</feature>
<dbReference type="Proteomes" id="UP000035880">
    <property type="component" value="Chromosome 2R"/>
</dbReference>
<feature type="compositionally biased region" description="Basic and acidic residues" evidence="1">
    <location>
        <begin position="1695"/>
        <end position="1710"/>
    </location>
</feature>
<feature type="compositionally biased region" description="Polar residues" evidence="1">
    <location>
        <begin position="2951"/>
        <end position="2960"/>
    </location>
</feature>
<dbReference type="GO" id="GO:0007076">
    <property type="term" value="P:mitotic chromosome condensation"/>
    <property type="evidence" value="ECO:0007669"/>
    <property type="project" value="EnsemblMetazoa"/>
</dbReference>
<feature type="region of interest" description="Disordered" evidence="1">
    <location>
        <begin position="63"/>
        <end position="395"/>
    </location>
</feature>
<feature type="compositionally biased region" description="Basic and acidic residues" evidence="1">
    <location>
        <begin position="2909"/>
        <end position="2919"/>
    </location>
</feature>
<feature type="compositionally biased region" description="Basic and acidic residues" evidence="1">
    <location>
        <begin position="360"/>
        <end position="372"/>
    </location>
</feature>
<feature type="region of interest" description="Disordered" evidence="1">
    <location>
        <begin position="2804"/>
        <end position="2825"/>
    </location>
</feature>
<feature type="region of interest" description="Disordered" evidence="1">
    <location>
        <begin position="1588"/>
        <end position="1760"/>
    </location>
</feature>
<feature type="compositionally biased region" description="Low complexity" evidence="1">
    <location>
        <begin position="2973"/>
        <end position="3001"/>
    </location>
</feature>
<feature type="compositionally biased region" description="Basic and acidic residues" evidence="1">
    <location>
        <begin position="560"/>
        <end position="575"/>
    </location>
</feature>
<proteinExistence type="predicted"/>
<feature type="compositionally biased region" description="Basic residues" evidence="1">
    <location>
        <begin position="518"/>
        <end position="527"/>
    </location>
</feature>
<feature type="compositionally biased region" description="Polar residues" evidence="1">
    <location>
        <begin position="2626"/>
        <end position="2643"/>
    </location>
</feature>
<feature type="compositionally biased region" description="Polar residues" evidence="1">
    <location>
        <begin position="1863"/>
        <end position="1884"/>
    </location>
</feature>
<feature type="region of interest" description="Disordered" evidence="1">
    <location>
        <begin position="769"/>
        <end position="949"/>
    </location>
</feature>
<feature type="compositionally biased region" description="Basic and acidic residues" evidence="1">
    <location>
        <begin position="799"/>
        <end position="812"/>
    </location>
</feature>
<feature type="compositionally biased region" description="Basic and acidic residues" evidence="1">
    <location>
        <begin position="501"/>
        <end position="517"/>
    </location>
</feature>
<feature type="compositionally biased region" description="Polar residues" evidence="1">
    <location>
        <begin position="347"/>
        <end position="359"/>
    </location>
</feature>
<feature type="region of interest" description="Disordered" evidence="1">
    <location>
        <begin position="423"/>
        <end position="691"/>
    </location>
</feature>
<feature type="compositionally biased region" description="Basic and acidic residues" evidence="1">
    <location>
        <begin position="1353"/>
        <end position="1363"/>
    </location>
</feature>
<feature type="compositionally biased region" description="Acidic residues" evidence="1">
    <location>
        <begin position="1971"/>
        <end position="1980"/>
    </location>
</feature>
<feature type="compositionally biased region" description="Polar residues" evidence="1">
    <location>
        <begin position="180"/>
        <end position="204"/>
    </location>
</feature>
<feature type="region of interest" description="Disordered" evidence="1">
    <location>
        <begin position="2086"/>
        <end position="2129"/>
    </location>
</feature>
<feature type="compositionally biased region" description="Low complexity" evidence="1">
    <location>
        <begin position="155"/>
        <end position="169"/>
    </location>
</feature>
<feature type="compositionally biased region" description="Basic and acidic residues" evidence="1">
    <location>
        <begin position="1950"/>
        <end position="1963"/>
    </location>
</feature>
<feature type="region of interest" description="Disordered" evidence="1">
    <location>
        <begin position="1812"/>
        <end position="2069"/>
    </location>
</feature>
<evidence type="ECO:0000313" key="2">
    <source>
        <dbReference type="EMBL" id="KMY93806.1"/>
    </source>
</evidence>
<name>A0A0J9RCW1_DROSI</name>
<sequence length="3372" mass="368428">MEDIEYLDEYKDLVLPGIKSSAPPASAGVPRQRRISSDSSSSSSIDADIFQKLFHGKYLDDELLKEGSGSKSQDRRRRPPSSSSSDESNDALEALFCGKSSQSKLSKRRERYESFDSVDDLGEALMRPSHRLTVPKPSTSQAGSKKSQDAIPHRSISNSSSGNIAMSSGHTFASPKNKKTNSVANKTAVSANGDKGTSSKNKTVTIVKPQKTDLRPSRLEPKTDPLTLGDLYGDSDSDSSYEYESDFYGDQDSDEEDEPVIDISTDTSRTTSVADTVTPVVSDDEGQEPQSELNQRPENDKESFLSSTYERLQSYLSNLSSAEAPPIYKKQNSARKSRSNEKKSSSFQQVKHANEQTAASDKEANKKERDLEPPEANSSAKSSASKASGSRKLYDVDSNATLEAVERMSLDLAEQILKIDVERSYEFEKRSGSKSRSLSRSKIPADSSTSQMDYVRKLTYSSERLDQPEPLSTQLRRSKSESLPKRGRPRGQKQRKIRAATTEEKSPNVRVGEGEPVKRRRGRPRKIIPKEEPTTAETANPIESLNTNVPLSIDTSKGNPETERVNLEVPTKQDEPISELDNAKELTGSTNLSKDDIKMASSHQETDQKCAPDRVALDKSESAPKVEQEPHCKVDTPTETFDTALDESKVSESATNHIESEDKGLSSDKEKTQKESRNGHSKKTNDNENSVICTNEVELPVDMAEAKAVSGNILEESDSQLAEDFKLAEEILAAEVGKAVEANEVPVTSVQGEQNPVIEIVKELEQETISEVVPAQNENQSSADEENPVENQSPVKEPSSSKDEPPAEEHSPGPDQDPVVKQETPVAKNKQHDKEHNEASQAESLSGSDDPSSSGTLSKKRNHSSPANTPKKSKEIEALQSSVPRRALRSDKATPQNQRESRSKRTLKTELTLLMDDTMRRSSPRLGRSPAESHSSQERSPMEKKVTVSKLAKDLITIEKEKVIELKSLPDAPETKDVKITKTTTASDTSILTDENPSSSKTEQKKLKGKALKAKKMRTSETEVKKAISDSNEDIPSSSSIKCVDEHLTSSESEPKDEKEEILCPKPPIDCTNTDLEQSTAIETDTEQVEEKRSNRRKSRRIRNEKFKTETDTHSDHSDVKKAEKVPLETQQSDPVTAKKERNSGRLSRKEKSVINADKSEKDESPSSKSQSTERTQLLNENPSKKDKKTEQSDNTNEAVPIGKTETSNSRNTIDKKSNKSSDSANHKESASIKLSSKSSPEKIMQDQDKKLDALNDGGDSDPTIRDTGEDSRQTDKEHEENNTKHEEEGAEPISKDSSQDSAKPRLSKTKSRNKGKKNEKKTNDSIAVSDIEAAFGVNTENVQATCSTSSESGKKDMVKSDETNEEANLSETKIDQENKLDAVIEGRDLDPNIRDTGENRRQINKKRKKDDTKNYEETILNTDETKYSSEKDAENISKHFSQDSAKLKPSKAKSRNKRKKSEKKPSDSIAESDIEGALDVNAETVQATCSTSSQSNKKDMVKSGEKSEEPNLSETEIGRIRKRRQAVTIENTKDDFQITPQNENQSIAGFNSEEQVPRPESVDSSDTPIMKIPTKTYLMCTKNKTSLLTASEDPDTVPEQQKLITTKKGDSNNVSDVLTTEALDLDNANNLETSSSQDPKEHGFSDQTLTDNSDIIPSCTKKSQIDVPTTPTKSSDQTNSFITPIRSAKSKRNVSKETKKSDNSLEESQKAASESSASKEQKELRTPTASCRKLRVLIKRTPTSNLPTNSRKSIFKKTSAKSKRLSKILEIMEKRPSSEQCDNKPLVSSDEINPDSDPVAAESLTVAILHDSDRDLETNKIQNEEVFEDTEVASAEETDNKSKKKEDDHELEVNDICAASENPITDGSTKDASLNKATDSDVLQETKDELSNSLINATQDEDTPMKELPEEEVPNDKTAKDESEKQEILKDLEPDNAPLEEASAPTAKAAEEVDLYIKDKSNVKSVVAEPETDVTDDEFLVQSPIPNSSETTSVTDDPEPSTSSVVKRSLRKREADSSQPDEAAKRKQRQDVEKSLTGKKKPARRRQLAEVEERASHKRSKTELEAKSTVQGKFISIIGNETIMSSTTAPIRDTKSEAASTSPSARKPAVQESKHVETTKHIILGPPGKKLLHLDSPAAEVKKPMVQTLLSSTLSLQKPSTVDDGSPLKIRKSVKKSIADENIDGDQSILSSSSVLNKITSAVAPRKVNISVSLLQSKDTQVGTTASSSKTPILTKKEKLKTQKSTKKSEDNTKTESKKKSLVQGPQMKTQKSEEGLSGPKILNKSLKSETEFSKKTVSTVTGRKQIGQLEVSKKPESRKSEGSLLESNPRKKQSQVQRISKMDSRKSEGTSLTQPEVSKSETALKAALLKEAEFPVQVAEIEKMSKGRVHQNAVKNTKTEQPKSKTKTEVRSLDAEAAIDPMDSMNFQSDVSDIRAKFSEPQGIFNMPGHMPRAISSNRSLAPTPTPDRQRNASKERFTPVSDQKKPIRESQSLSKRRARGGKNQPLVSKRKAGEAEEDGTAVTNPKRPREMHEEDHPQQNDHVQEPAFAAFPVKITAASSVTHQVVHSTGNTVPLIVNSRKLCVKINRRPYNKWLRSTQERNIEQEGSRNVTSLPLLGETSETDSAGESTAESMLQSQVESEPVIQPLPASDPDSCPAQASDVQVRESSAQLAPIAANVSPAVNDSSTSPALDITPENAQTAKTTLKTGICSLTEQHLPDDPTLLDSSKNVAEPRKLQTFQAKCLPVPIPEVKSEPEDIMDEHSPNEPMPMVAAAPATPQPHAITEDPGPLTIQVNTLGVSTSSRPPELNSIPSASDPDGNPNTIGQTKMFSFLYPKRYKQSYDDVGLDFCCPNLDGPMRAIDFTRLHSKAEVPVLEVPQFLVITTKFISKADKNMPSKVRAKLELLGRSKERDSSKLTPTSTTPTGDPTGPSSFSPAPAPVGPATQPFPSIIQNLLSAPIPAPSPFNHPTTVDPSTSTPVVPGSSSSTTNSATLDSLSKQLPRGTTLTKKSVQQVATIPSLAGTSMVLNASPSFIQLPPICPNDKQRVELQARVQMFDLVLQTLSRRAANLSVAERQRTIEEIVRTSSLMAIDVDVGTKLLENYVHYLNKATSSMTPLTPAQINSSLGASTSSPLSKSIASSDTPQQGKKIPAAHVQQRSSLPATTMPLYDADRNTIGFPYSCSKSTAGRKSSYAANSTPVRASTSQAAAAALGKVQPRSTLGIPKSVREDASQFVNLNTTVCMPAPRTNAKKKPGTSGPLKSINSSPAVQKPSLCKQKTAPARTPAKSTARAKSTASLSAVLGETPADEFVSPAGMSLSTTGNPNVFIISHAGQQEESILPDSNSSVGHMETTEIKGELDDSAEIII</sequence>
<feature type="compositionally biased region" description="Basic and acidic residues" evidence="1">
    <location>
        <begin position="593"/>
        <end position="636"/>
    </location>
</feature>
<feature type="compositionally biased region" description="Polar residues" evidence="1">
    <location>
        <begin position="2220"/>
        <end position="2233"/>
    </location>
</feature>
<feature type="compositionally biased region" description="Basic and acidic residues" evidence="1">
    <location>
        <begin position="1424"/>
        <end position="1442"/>
    </location>
</feature>
<feature type="compositionally biased region" description="Basic and acidic residues" evidence="1">
    <location>
        <begin position="210"/>
        <end position="223"/>
    </location>
</feature>
<feature type="compositionally biased region" description="Low complexity" evidence="1">
    <location>
        <begin position="844"/>
        <end position="857"/>
    </location>
</feature>
<feature type="compositionally biased region" description="Polar residues" evidence="1">
    <location>
        <begin position="1646"/>
        <end position="1683"/>
    </location>
</feature>
<accession>A0A0J9RCW1</accession>
<feature type="compositionally biased region" description="Low complexity" evidence="1">
    <location>
        <begin position="261"/>
        <end position="272"/>
    </location>
</feature>
<feature type="compositionally biased region" description="Polar residues" evidence="1">
    <location>
        <begin position="1339"/>
        <end position="1352"/>
    </location>
</feature>
<feature type="compositionally biased region" description="Polar residues" evidence="1">
    <location>
        <begin position="1985"/>
        <end position="2007"/>
    </location>
</feature>
<dbReference type="OrthoDB" id="8070501at2759"/>
<dbReference type="GO" id="GO:0031507">
    <property type="term" value="P:heterochromatin formation"/>
    <property type="evidence" value="ECO:0007669"/>
    <property type="project" value="EnsemblMetazoa"/>
</dbReference>
<feature type="compositionally biased region" description="Polar residues" evidence="1">
    <location>
        <begin position="136"/>
        <end position="145"/>
    </location>
</feature>
<dbReference type="EMBL" id="CM002911">
    <property type="protein sequence ID" value="KMY93806.1"/>
    <property type="molecule type" value="Genomic_DNA"/>
</dbReference>